<keyword evidence="1" id="KW-0472">Membrane</keyword>
<reference evidence="2 3" key="1">
    <citation type="journal article" date="2016" name="Nat. Commun.">
        <title>Thousands of microbial genomes shed light on interconnected biogeochemical processes in an aquifer system.</title>
        <authorList>
            <person name="Anantharaman K."/>
            <person name="Brown C.T."/>
            <person name="Hug L.A."/>
            <person name="Sharon I."/>
            <person name="Castelle C.J."/>
            <person name="Probst A.J."/>
            <person name="Thomas B.C."/>
            <person name="Singh A."/>
            <person name="Wilkins M.J."/>
            <person name="Karaoz U."/>
            <person name="Brodie E.L."/>
            <person name="Williams K.H."/>
            <person name="Hubbard S.S."/>
            <person name="Banfield J.F."/>
        </authorList>
    </citation>
    <scope>NUCLEOTIDE SEQUENCE [LARGE SCALE GENOMIC DNA]</scope>
</reference>
<feature type="transmembrane region" description="Helical" evidence="1">
    <location>
        <begin position="128"/>
        <end position="151"/>
    </location>
</feature>
<feature type="transmembrane region" description="Helical" evidence="1">
    <location>
        <begin position="85"/>
        <end position="108"/>
    </location>
</feature>
<keyword evidence="1" id="KW-0812">Transmembrane</keyword>
<sequence>MRTPLVLKIQTAVLVAGTAFAWYTVVVDFVRFYGFEGTVFKVQDCIVPNPVTTPCFYGAWAFLIALIWTLRLLKRRVYSASGIRNLMLFLAAGTIFAFGNFGYGYMKFLANSGKPTVGCSGLLMTNPFFTPCFIGAMLFLASLIVSIVAWLSARNTVLPEQLSVR</sequence>
<keyword evidence="1" id="KW-1133">Transmembrane helix</keyword>
<evidence type="ECO:0008006" key="4">
    <source>
        <dbReference type="Google" id="ProtNLM"/>
    </source>
</evidence>
<evidence type="ECO:0000256" key="1">
    <source>
        <dbReference type="SAM" id="Phobius"/>
    </source>
</evidence>
<evidence type="ECO:0000313" key="2">
    <source>
        <dbReference type="EMBL" id="OGY90373.1"/>
    </source>
</evidence>
<protein>
    <recommendedName>
        <fullName evidence="4">Vitamin K epoxide reductase domain-containing protein</fullName>
    </recommendedName>
</protein>
<feature type="transmembrane region" description="Helical" evidence="1">
    <location>
        <begin position="56"/>
        <end position="73"/>
    </location>
</feature>
<dbReference type="AlphaFoldDB" id="A0A1G2BMK0"/>
<evidence type="ECO:0000313" key="3">
    <source>
        <dbReference type="Proteomes" id="UP000177817"/>
    </source>
</evidence>
<name>A0A1G2BMK0_9BACT</name>
<dbReference type="Proteomes" id="UP000177817">
    <property type="component" value="Unassembled WGS sequence"/>
</dbReference>
<gene>
    <name evidence="2" type="ORF">A2677_01700</name>
</gene>
<comment type="caution">
    <text evidence="2">The sequence shown here is derived from an EMBL/GenBank/DDBJ whole genome shotgun (WGS) entry which is preliminary data.</text>
</comment>
<organism evidence="2 3">
    <name type="scientific">Candidatus Komeilibacteria bacterium RIFCSPHIGHO2_01_FULL_52_14</name>
    <dbReference type="NCBI Taxonomy" id="1798549"/>
    <lineage>
        <taxon>Bacteria</taxon>
        <taxon>Candidatus Komeiliibacteriota</taxon>
    </lineage>
</organism>
<dbReference type="EMBL" id="MHKK01000011">
    <property type="protein sequence ID" value="OGY90373.1"/>
    <property type="molecule type" value="Genomic_DNA"/>
</dbReference>
<proteinExistence type="predicted"/>
<accession>A0A1G2BMK0</accession>